<evidence type="ECO:0000256" key="3">
    <source>
        <dbReference type="ARBA" id="ARBA00001954"/>
    </source>
</evidence>
<feature type="active site" description="Proton donor" evidence="11">
    <location>
        <position position="175"/>
    </location>
</feature>
<organism evidence="12">
    <name type="scientific">uncultured Pleomorphomonas sp</name>
    <dbReference type="NCBI Taxonomy" id="442121"/>
    <lineage>
        <taxon>Bacteria</taxon>
        <taxon>Pseudomonadati</taxon>
        <taxon>Pseudomonadota</taxon>
        <taxon>Alphaproteobacteria</taxon>
        <taxon>Hyphomicrobiales</taxon>
        <taxon>Pleomorphomonadaceae</taxon>
        <taxon>Pleomorphomonas</taxon>
        <taxon>environmental samples</taxon>
    </lineage>
</organism>
<dbReference type="NCBIfam" id="NF007266">
    <property type="entry name" value="PRK09722.1"/>
    <property type="match status" value="1"/>
</dbReference>
<keyword evidence="6" id="KW-0862">Zinc</keyword>
<dbReference type="GO" id="GO:0034700">
    <property type="term" value="F:allulose 6-phosphate 3-epimerase activity"/>
    <property type="evidence" value="ECO:0007669"/>
    <property type="project" value="UniProtKB-UniRule"/>
</dbReference>
<dbReference type="UniPathway" id="UPA00361"/>
<dbReference type="GO" id="GO:0046496">
    <property type="term" value="P:nicotinamide nucleotide metabolic process"/>
    <property type="evidence" value="ECO:0007669"/>
    <property type="project" value="UniProtKB-ARBA"/>
</dbReference>
<dbReference type="InterPro" id="IPR000056">
    <property type="entry name" value="Ribul_P_3_epim-like"/>
</dbReference>
<comment type="cofactor">
    <cofactor evidence="11">
        <name>a divalent metal cation</name>
        <dbReference type="ChEBI" id="CHEBI:60240"/>
    </cofactor>
</comment>
<reference evidence="12" key="1">
    <citation type="submission" date="2016-08" db="EMBL/GenBank/DDBJ databases">
        <authorList>
            <person name="Seilhamer J.J."/>
        </authorList>
    </citation>
    <scope>NUCLEOTIDE SEQUENCE</scope>
    <source>
        <strain evidence="12">86</strain>
    </source>
</reference>
<evidence type="ECO:0000256" key="5">
    <source>
        <dbReference type="ARBA" id="ARBA00022723"/>
    </source>
</evidence>
<feature type="binding site" evidence="11">
    <location>
        <begin position="142"/>
        <end position="145"/>
    </location>
    <ligand>
        <name>substrate</name>
    </ligand>
</feature>
<keyword evidence="9 11" id="KW-0413">Isomerase</keyword>
<feature type="binding site" evidence="11">
    <location>
        <begin position="175"/>
        <end position="177"/>
    </location>
    <ligand>
        <name>substrate</name>
    </ligand>
</feature>
<evidence type="ECO:0000256" key="6">
    <source>
        <dbReference type="ARBA" id="ARBA00022833"/>
    </source>
</evidence>
<evidence type="ECO:0000256" key="4">
    <source>
        <dbReference type="ARBA" id="ARBA00011738"/>
    </source>
</evidence>
<comment type="cofactor">
    <cofactor evidence="1">
        <name>Mn(2+)</name>
        <dbReference type="ChEBI" id="CHEBI:29035"/>
    </cofactor>
</comment>
<evidence type="ECO:0000256" key="8">
    <source>
        <dbReference type="ARBA" id="ARBA00023211"/>
    </source>
</evidence>
<feature type="binding site" evidence="11">
    <location>
        <position position="34"/>
    </location>
    <ligand>
        <name>a divalent metal cation</name>
        <dbReference type="ChEBI" id="CHEBI:60240"/>
    </ligand>
</feature>
<dbReference type="GO" id="GO:0006163">
    <property type="term" value="P:purine nucleotide metabolic process"/>
    <property type="evidence" value="ECO:0007669"/>
    <property type="project" value="UniProtKB-ARBA"/>
</dbReference>
<dbReference type="NCBIfam" id="NF004076">
    <property type="entry name" value="PRK05581.1-4"/>
    <property type="match status" value="1"/>
</dbReference>
<dbReference type="FunFam" id="3.20.20.70:FF:000191">
    <property type="entry name" value="ribulose-phosphate 3-epimerase isoform X2"/>
    <property type="match status" value="1"/>
</dbReference>
<evidence type="ECO:0000256" key="11">
    <source>
        <dbReference type="HAMAP-Rule" id="MF_02226"/>
    </source>
</evidence>
<dbReference type="EMBL" id="FMJD01000009">
    <property type="protein sequence ID" value="SCM77678.1"/>
    <property type="molecule type" value="Genomic_DNA"/>
</dbReference>
<keyword evidence="10 11" id="KW-0119">Carbohydrate metabolism</keyword>
<evidence type="ECO:0000256" key="9">
    <source>
        <dbReference type="ARBA" id="ARBA00023235"/>
    </source>
</evidence>
<feature type="binding site" evidence="11">
    <location>
        <begin position="197"/>
        <end position="199"/>
    </location>
    <ligand>
        <name>substrate</name>
    </ligand>
</feature>
<dbReference type="PROSITE" id="PS01085">
    <property type="entry name" value="RIBUL_P_3_EPIMER_1"/>
    <property type="match status" value="1"/>
</dbReference>
<evidence type="ECO:0000313" key="12">
    <source>
        <dbReference type="EMBL" id="SCM77678.1"/>
    </source>
</evidence>
<feature type="binding site" evidence="11">
    <location>
        <position position="65"/>
    </location>
    <ligand>
        <name>a divalent metal cation</name>
        <dbReference type="ChEBI" id="CHEBI:60240"/>
    </ligand>
</feature>
<evidence type="ECO:0000256" key="7">
    <source>
        <dbReference type="ARBA" id="ARBA00023004"/>
    </source>
</evidence>
<evidence type="ECO:0000256" key="2">
    <source>
        <dbReference type="ARBA" id="ARBA00001947"/>
    </source>
</evidence>
<dbReference type="PROSITE" id="PS01086">
    <property type="entry name" value="RIBUL_P_3_EPIMER_2"/>
    <property type="match status" value="1"/>
</dbReference>
<comment type="catalytic activity">
    <reaction evidence="11">
        <text>D-allulose 6-phosphate = keto-D-fructose 6-phosphate</text>
        <dbReference type="Rhea" id="RHEA:28426"/>
        <dbReference type="ChEBI" id="CHEBI:57579"/>
        <dbReference type="ChEBI" id="CHEBI:61519"/>
    </reaction>
</comment>
<name>A0A212LJF4_9HYPH</name>
<dbReference type="Pfam" id="PF00834">
    <property type="entry name" value="Ribul_P_3_epim"/>
    <property type="match status" value="1"/>
</dbReference>
<comment type="similarity">
    <text evidence="11">Belongs to the ribulose-phosphate 3-epimerase family. AlsE subfamily.</text>
</comment>
<dbReference type="InterPro" id="IPR043677">
    <property type="entry name" value="AlluloseP_3_epimer_AlsE"/>
</dbReference>
<sequence>MKIKISPSLMCMDLLRFKEQLTFLDSHADFLHIDIMDGHYVPNLTLSPFFMESVAKVSKLPMDCHLMTTDPWMWVPIMAKAGAGFISPQAETINAIAFRIIARIRELGCKPGIVVNPATPLDSLRHYIHLIDKITIMTVDPGYAGQPFIAEMLDKITEAKRLREERGLNFLIEVDGSCNKRTYARLAAAGADVFIVGTSGLFHNHEDIAEAWKIMTADIEAALGAAA</sequence>
<evidence type="ECO:0000256" key="1">
    <source>
        <dbReference type="ARBA" id="ARBA00001936"/>
    </source>
</evidence>
<dbReference type="InterPro" id="IPR013785">
    <property type="entry name" value="Aldolase_TIM"/>
</dbReference>
<keyword evidence="5 11" id="KW-0479">Metal-binding</keyword>
<feature type="active site" description="Proton acceptor" evidence="11">
    <location>
        <position position="34"/>
    </location>
</feature>
<comment type="cofactor">
    <cofactor evidence="3">
        <name>Fe(2+)</name>
        <dbReference type="ChEBI" id="CHEBI:29033"/>
    </cofactor>
</comment>
<comment type="subunit">
    <text evidence="4">Homodimer.</text>
</comment>
<keyword evidence="8" id="KW-0464">Manganese</keyword>
<dbReference type="PANTHER" id="PTHR11749">
    <property type="entry name" value="RIBULOSE-5-PHOSPHATE-3-EPIMERASE"/>
    <property type="match status" value="1"/>
</dbReference>
<dbReference type="Gene3D" id="3.20.20.70">
    <property type="entry name" value="Aldolase class I"/>
    <property type="match status" value="1"/>
</dbReference>
<comment type="pathway">
    <text evidence="11">Carbohydrate degradation; D-allose degradation.</text>
</comment>
<proteinExistence type="inferred from homology"/>
<keyword evidence="7" id="KW-0408">Iron</keyword>
<dbReference type="HAMAP" id="MF_02226">
    <property type="entry name" value="AlluloseP_3_epimer"/>
    <property type="match status" value="1"/>
</dbReference>
<dbReference type="GO" id="GO:0019316">
    <property type="term" value="P:D-allose catabolic process"/>
    <property type="evidence" value="ECO:0007669"/>
    <property type="project" value="UniProtKB-UniRule"/>
</dbReference>
<dbReference type="GO" id="GO:1901135">
    <property type="term" value="P:carbohydrate derivative metabolic process"/>
    <property type="evidence" value="ECO:0007669"/>
    <property type="project" value="UniProtKB-ARBA"/>
</dbReference>
<comment type="cofactor">
    <cofactor evidence="2">
        <name>Zn(2+)</name>
        <dbReference type="ChEBI" id="CHEBI:29105"/>
    </cofactor>
</comment>
<dbReference type="GO" id="GO:0006091">
    <property type="term" value="P:generation of precursor metabolites and energy"/>
    <property type="evidence" value="ECO:0007669"/>
    <property type="project" value="UniProtKB-ARBA"/>
</dbReference>
<dbReference type="AlphaFoldDB" id="A0A212LJF4"/>
<evidence type="ECO:0000256" key="10">
    <source>
        <dbReference type="ARBA" id="ARBA00023277"/>
    </source>
</evidence>
<dbReference type="SUPFAM" id="SSF51366">
    <property type="entry name" value="Ribulose-phoshate binding barrel"/>
    <property type="match status" value="1"/>
</dbReference>
<dbReference type="EC" id="5.1.3.-" evidence="11"/>
<feature type="binding site" evidence="11">
    <location>
        <position position="175"/>
    </location>
    <ligand>
        <name>a divalent metal cation</name>
        <dbReference type="ChEBI" id="CHEBI:60240"/>
    </ligand>
</feature>
<feature type="binding site" evidence="11">
    <location>
        <position position="32"/>
    </location>
    <ligand>
        <name>a divalent metal cation</name>
        <dbReference type="ChEBI" id="CHEBI:60240"/>
    </ligand>
</feature>
<gene>
    <name evidence="12" type="primary">alsE</name>
    <name evidence="12" type="ORF">KL86PLE_50007</name>
</gene>
<dbReference type="RefSeq" id="WP_288197504.1">
    <property type="nucleotide sequence ID" value="NZ_LT608334.1"/>
</dbReference>
<dbReference type="CDD" id="cd00429">
    <property type="entry name" value="RPE"/>
    <property type="match status" value="1"/>
</dbReference>
<comment type="function">
    <text evidence="11">Catalyzes the reversible epimerization of D-allulose 6-phosphate to D-fructose 6-phosphate. Can also catalyze with lower efficiency the reversible epimerization of D-ribulose 5-phosphate to D-xylulose 5-phosphate.</text>
</comment>
<feature type="binding site" evidence="11">
    <location>
        <position position="65"/>
    </location>
    <ligand>
        <name>substrate</name>
    </ligand>
</feature>
<dbReference type="InterPro" id="IPR011060">
    <property type="entry name" value="RibuloseP-bd_barrel"/>
</dbReference>
<protein>
    <recommendedName>
        <fullName evidence="11">Putative D-allulose-6-phosphate 3-epimerase</fullName>
        <ecNumber evidence="11">5.1.3.-</ecNumber>
    </recommendedName>
</protein>
<accession>A0A212LJF4</accession>
<dbReference type="GO" id="GO:0046872">
    <property type="term" value="F:metal ion binding"/>
    <property type="evidence" value="ECO:0007669"/>
    <property type="project" value="UniProtKB-UniRule"/>
</dbReference>